<dbReference type="PANTHER" id="PTHR10584">
    <property type="entry name" value="SUGAR KINASE"/>
    <property type="match status" value="1"/>
</dbReference>
<dbReference type="PANTHER" id="PTHR10584:SF157">
    <property type="entry name" value="SULFOFRUCTOSE KINASE"/>
    <property type="match status" value="1"/>
</dbReference>
<dbReference type="AlphaFoldDB" id="A0A7T6AQJ3"/>
<proteinExistence type="predicted"/>
<evidence type="ECO:0000259" key="3">
    <source>
        <dbReference type="Pfam" id="PF00294"/>
    </source>
</evidence>
<dbReference type="Gene3D" id="3.40.1190.20">
    <property type="match status" value="1"/>
</dbReference>
<protein>
    <submittedName>
        <fullName evidence="4">Sugar kinase</fullName>
    </submittedName>
</protein>
<accession>A0A7T6AQJ3</accession>
<dbReference type="SUPFAM" id="SSF53613">
    <property type="entry name" value="Ribokinase-like"/>
    <property type="match status" value="1"/>
</dbReference>
<dbReference type="GO" id="GO:0005829">
    <property type="term" value="C:cytosol"/>
    <property type="evidence" value="ECO:0007669"/>
    <property type="project" value="TreeGrafter"/>
</dbReference>
<dbReference type="Pfam" id="PF00294">
    <property type="entry name" value="PfkB"/>
    <property type="match status" value="1"/>
</dbReference>
<evidence type="ECO:0000313" key="4">
    <source>
        <dbReference type="EMBL" id="QQG65602.1"/>
    </source>
</evidence>
<keyword evidence="1" id="KW-0808">Transferase</keyword>
<reference evidence="4 5" key="1">
    <citation type="submission" date="2020-05" db="EMBL/GenBank/DDBJ databases">
        <title>Complete genome of Desulfobulbus oligotrophicus.</title>
        <authorList>
            <person name="Podar M."/>
        </authorList>
    </citation>
    <scope>NUCLEOTIDE SEQUENCE [LARGE SCALE GENOMIC DNA]</scope>
    <source>
        <strain evidence="4 5">Prop6</strain>
    </source>
</reference>
<dbReference type="RefSeq" id="WP_199264423.1">
    <property type="nucleotide sequence ID" value="NZ_CP054140.1"/>
</dbReference>
<evidence type="ECO:0000256" key="2">
    <source>
        <dbReference type="ARBA" id="ARBA00022777"/>
    </source>
</evidence>
<feature type="domain" description="Carbohydrate kinase PfkB" evidence="3">
    <location>
        <begin position="6"/>
        <end position="280"/>
    </location>
</feature>
<dbReference type="InterPro" id="IPR029056">
    <property type="entry name" value="Ribokinase-like"/>
</dbReference>
<sequence length="288" mass="31617">MHKGTFLGLATADTVYYVPHFLERNQKLKAERQLAYAGGPATNAAVAFAAFGNESTLLTGLGQHPMAHIAKVDLADHKVRLIDCTDQPRRPPILSTIIVDLSCGERSVVYSSTDLRKLRSDTINKNTLEYSDVLLLDGYYLPQAIQLATLAKKLKIPVVFDGGSWKDGLENLLPLVDYAICSNAFFLPGSTNQEGLTDFLQQQGIQCIAITRDGQPIIAHCQGQTREIPVMQVKTVDTLGAGDIFHGAFCHYILECDFLLSLERSGEVASLSCTSLGTRAWIEQEKFL</sequence>
<keyword evidence="5" id="KW-1185">Reference proteome</keyword>
<dbReference type="GO" id="GO:0016301">
    <property type="term" value="F:kinase activity"/>
    <property type="evidence" value="ECO:0007669"/>
    <property type="project" value="UniProtKB-KW"/>
</dbReference>
<evidence type="ECO:0000313" key="5">
    <source>
        <dbReference type="Proteomes" id="UP000596092"/>
    </source>
</evidence>
<dbReference type="KEGG" id="dog:HP555_06840"/>
<dbReference type="InterPro" id="IPR011611">
    <property type="entry name" value="PfkB_dom"/>
</dbReference>
<organism evidence="4 5">
    <name type="scientific">Desulfobulbus oligotrophicus</name>
    <dbReference type="NCBI Taxonomy" id="1909699"/>
    <lineage>
        <taxon>Bacteria</taxon>
        <taxon>Pseudomonadati</taxon>
        <taxon>Thermodesulfobacteriota</taxon>
        <taxon>Desulfobulbia</taxon>
        <taxon>Desulfobulbales</taxon>
        <taxon>Desulfobulbaceae</taxon>
        <taxon>Desulfobulbus</taxon>
    </lineage>
</organism>
<evidence type="ECO:0000256" key="1">
    <source>
        <dbReference type="ARBA" id="ARBA00022679"/>
    </source>
</evidence>
<name>A0A7T6AQJ3_9BACT</name>
<dbReference type="Proteomes" id="UP000596092">
    <property type="component" value="Chromosome"/>
</dbReference>
<keyword evidence="2 4" id="KW-0418">Kinase</keyword>
<gene>
    <name evidence="4" type="ORF">HP555_06840</name>
</gene>
<dbReference type="EMBL" id="CP054140">
    <property type="protein sequence ID" value="QQG65602.1"/>
    <property type="molecule type" value="Genomic_DNA"/>
</dbReference>